<dbReference type="PROSITE" id="PS50011">
    <property type="entry name" value="PROTEIN_KINASE_DOM"/>
    <property type="match status" value="1"/>
</dbReference>
<evidence type="ECO:0000259" key="1">
    <source>
        <dbReference type="PROSITE" id="PS50011"/>
    </source>
</evidence>
<dbReference type="PANTHER" id="PTHR44305">
    <property type="entry name" value="SI:DKEY-192D15.2-RELATED"/>
    <property type="match status" value="1"/>
</dbReference>
<evidence type="ECO:0000313" key="3">
    <source>
        <dbReference type="Proteomes" id="UP000683925"/>
    </source>
</evidence>
<dbReference type="GO" id="GO:0005524">
    <property type="term" value="F:ATP binding"/>
    <property type="evidence" value="ECO:0007669"/>
    <property type="project" value="InterPro"/>
</dbReference>
<dbReference type="EMBL" id="CAJJDP010000136">
    <property type="protein sequence ID" value="CAD8205381.1"/>
    <property type="molecule type" value="Genomic_DNA"/>
</dbReference>
<dbReference type="OMA" id="FNIYWLK"/>
<dbReference type="PANTHER" id="PTHR44305:SF24">
    <property type="entry name" value="TYROSINE-PROTEIN KINASE C03B1.5-RELATED"/>
    <property type="match status" value="1"/>
</dbReference>
<comment type="caution">
    <text evidence="2">The sequence shown here is derived from an EMBL/GenBank/DDBJ whole genome shotgun (WGS) entry which is preliminary data.</text>
</comment>
<reference evidence="2" key="1">
    <citation type="submission" date="2021-01" db="EMBL/GenBank/DDBJ databases">
        <authorList>
            <consortium name="Genoscope - CEA"/>
            <person name="William W."/>
        </authorList>
    </citation>
    <scope>NUCLEOTIDE SEQUENCE</scope>
</reference>
<proteinExistence type="predicted"/>
<dbReference type="Pfam" id="PF00069">
    <property type="entry name" value="Pkinase"/>
    <property type="match status" value="1"/>
</dbReference>
<dbReference type="InterPro" id="IPR000719">
    <property type="entry name" value="Prot_kinase_dom"/>
</dbReference>
<dbReference type="OrthoDB" id="309104at2759"/>
<name>A0A8S1XVD6_PAROT</name>
<accession>A0A8S1XVD6</accession>
<dbReference type="GO" id="GO:0004672">
    <property type="term" value="F:protein kinase activity"/>
    <property type="evidence" value="ECO:0007669"/>
    <property type="project" value="InterPro"/>
</dbReference>
<sequence>MNYQLSILFEALDTNSGKVLVSEKKDQNTKTKYYAFQFLKPEILRQYLLQYDTALKQSKYNYLFRQYQEMHLGNPHLHLFQYYEDGKFLDQYVIDNGKQKQSFNYQQLNSYLKQLLIALYELHSKQIPGRIFSIYNILVVQERLVLMDFGFGPDIKQDNLDILAPPECLEEIINRNENQRDFDLKFDSWLLGAILYHLIKFRSINQVELQKDKYQRYKYNRIEKYYEYLKTLDYIPCQTGRYNQKLLSFVESLLTCNKDKRLSFLQIYQHEYIANLQLENIKEYLDFYSKCQSIKDFEIGVMTTEGFPAVTSGLSSSNPKIRIIDSVESYVVIKQNSPSPRTNSKPQVYIQPTSNVLDAQGYPNFLNIIMNTPQFQIPNFNIYWLKIQLDCFKCHMLKQTAEKIMNVLPKYKHPYQQVLVYLIQKMNLIVLREMDNDLKSNSYFQNQYDKQWEAFLNTYGKDLPRSDSISSYQKSLQHEIATLYYNCEVYFEDDSCNLSPSTKKSIEDDKIQNFKMLNNSQEFFQDNYKDELEAFLQFINSKITSNNNLEELNQLKQLIYHCLQITTSIKLDKFQETFAALAKQNQKVQPKDLAQYLGINN</sequence>
<dbReference type="Proteomes" id="UP000683925">
    <property type="component" value="Unassembled WGS sequence"/>
</dbReference>
<protein>
    <recommendedName>
        <fullName evidence="1">Protein kinase domain-containing protein</fullName>
    </recommendedName>
</protein>
<dbReference type="InterPro" id="IPR053083">
    <property type="entry name" value="TF_kinase-domain_protein"/>
</dbReference>
<gene>
    <name evidence="2" type="ORF">POCTA_138.1.T1350098</name>
</gene>
<keyword evidence="3" id="KW-1185">Reference proteome</keyword>
<evidence type="ECO:0000313" key="2">
    <source>
        <dbReference type="EMBL" id="CAD8205381.1"/>
    </source>
</evidence>
<organism evidence="2 3">
    <name type="scientific">Paramecium octaurelia</name>
    <dbReference type="NCBI Taxonomy" id="43137"/>
    <lineage>
        <taxon>Eukaryota</taxon>
        <taxon>Sar</taxon>
        <taxon>Alveolata</taxon>
        <taxon>Ciliophora</taxon>
        <taxon>Intramacronucleata</taxon>
        <taxon>Oligohymenophorea</taxon>
        <taxon>Peniculida</taxon>
        <taxon>Parameciidae</taxon>
        <taxon>Paramecium</taxon>
    </lineage>
</organism>
<feature type="domain" description="Protein kinase" evidence="1">
    <location>
        <begin position="5"/>
        <end position="273"/>
    </location>
</feature>
<dbReference type="AlphaFoldDB" id="A0A8S1XVD6"/>
<dbReference type="SMART" id="SM00220">
    <property type="entry name" value="S_TKc"/>
    <property type="match status" value="1"/>
</dbReference>